<keyword evidence="7" id="KW-0503">Monooxygenase</keyword>
<dbReference type="PRINTS" id="PR00359">
    <property type="entry name" value="BP450"/>
</dbReference>
<keyword evidence="4" id="KW-0479">Metal-binding</keyword>
<dbReference type="InterPro" id="IPR002397">
    <property type="entry name" value="Cyt_P450_B"/>
</dbReference>
<dbReference type="InterPro" id="IPR001128">
    <property type="entry name" value="Cyt_P450"/>
</dbReference>
<accession>A0A231H342</accession>
<keyword evidence="9" id="KW-1185">Reference proteome</keyword>
<dbReference type="GO" id="GO:0036199">
    <property type="term" value="F:cholest-4-en-3-one 26-monooxygenase activity"/>
    <property type="evidence" value="ECO:0007669"/>
    <property type="project" value="TreeGrafter"/>
</dbReference>
<dbReference type="SUPFAM" id="SSF48264">
    <property type="entry name" value="Cytochrome P450"/>
    <property type="match status" value="1"/>
</dbReference>
<organism evidence="8 9">
    <name type="scientific">Nocardia cerradoensis</name>
    <dbReference type="NCBI Taxonomy" id="85688"/>
    <lineage>
        <taxon>Bacteria</taxon>
        <taxon>Bacillati</taxon>
        <taxon>Actinomycetota</taxon>
        <taxon>Actinomycetes</taxon>
        <taxon>Mycobacteriales</taxon>
        <taxon>Nocardiaceae</taxon>
        <taxon>Nocardia</taxon>
    </lineage>
</organism>
<keyword evidence="3" id="KW-0349">Heme</keyword>
<name>A0A231H342_9NOCA</name>
<dbReference type="PANTHER" id="PTHR46696">
    <property type="entry name" value="P450, PUTATIVE (EUROFUNG)-RELATED"/>
    <property type="match status" value="1"/>
</dbReference>
<comment type="similarity">
    <text evidence="2">Belongs to the cytochrome P450 family.</text>
</comment>
<gene>
    <name evidence="8" type="ORF">B7C42_04644</name>
</gene>
<evidence type="ECO:0000256" key="6">
    <source>
        <dbReference type="ARBA" id="ARBA00023004"/>
    </source>
</evidence>
<dbReference type="GO" id="GO:0005506">
    <property type="term" value="F:iron ion binding"/>
    <property type="evidence" value="ECO:0007669"/>
    <property type="project" value="InterPro"/>
</dbReference>
<dbReference type="EC" id="1.14.15.14" evidence="8"/>
<sequence>MIGADEAADVLIDFDWWQQTGQAERDARFDALRRENPRAFVPLGGEPARSKGFWALTRHADILEVSRRPEDFASGEGTQIFDQPRALRDYRGSIIDMDNPEHSRVRKIVSRGFTNKSLESIRGLVESTTHEILDAMPVTGECDFVDNFAALLPLRIISTMLGIPQEHEADILAATNTILGASDAEYIPDQSGAGIAGAVTEASERLIGLLQNLSEERIADPRDDVISMLVAAKEGDNLTPQEMAKFFILLVGAGNETTRNALTHGVYALSRHPDQRDAWLADYRASAPTAIEEILRWASPVIHMRRTVTHDGVELGDQVFSRGEKVVLWYTSANRDEAVFEDPYVFDISRNPNPHLAFGAPGPHFCLGAHLARLELNIAFEALYSRFTDLEAVGEPTLLRSNFVNGIKHLTVRYTHR</sequence>
<protein>
    <submittedName>
        <fullName evidence="8">Methyl-branched lipid omega-hydroxylase</fullName>
        <ecNumber evidence="8">1.14.15.14</ecNumber>
    </submittedName>
</protein>
<dbReference type="AlphaFoldDB" id="A0A231H342"/>
<dbReference type="CDD" id="cd11033">
    <property type="entry name" value="CYP142-like"/>
    <property type="match status" value="1"/>
</dbReference>
<evidence type="ECO:0000256" key="5">
    <source>
        <dbReference type="ARBA" id="ARBA00023002"/>
    </source>
</evidence>
<dbReference type="GO" id="GO:0006707">
    <property type="term" value="P:cholesterol catabolic process"/>
    <property type="evidence" value="ECO:0007669"/>
    <property type="project" value="TreeGrafter"/>
</dbReference>
<comment type="caution">
    <text evidence="8">The sequence shown here is derived from an EMBL/GenBank/DDBJ whole genome shotgun (WGS) entry which is preliminary data.</text>
</comment>
<keyword evidence="5 8" id="KW-0560">Oxidoreductase</keyword>
<dbReference type="FunFam" id="1.10.630.10:FF:000018">
    <property type="entry name" value="Cytochrome P450 monooxygenase"/>
    <property type="match status" value="1"/>
</dbReference>
<evidence type="ECO:0000313" key="9">
    <source>
        <dbReference type="Proteomes" id="UP000215506"/>
    </source>
</evidence>
<evidence type="ECO:0000256" key="3">
    <source>
        <dbReference type="ARBA" id="ARBA00022617"/>
    </source>
</evidence>
<dbReference type="RefSeq" id="WP_094026597.1">
    <property type="nucleotide sequence ID" value="NZ_NGAF01000010.1"/>
</dbReference>
<evidence type="ECO:0000256" key="7">
    <source>
        <dbReference type="ARBA" id="ARBA00023033"/>
    </source>
</evidence>
<dbReference type="Gene3D" id="1.10.630.10">
    <property type="entry name" value="Cytochrome P450"/>
    <property type="match status" value="1"/>
</dbReference>
<reference evidence="8 9" key="1">
    <citation type="submission" date="2017-07" db="EMBL/GenBank/DDBJ databases">
        <title>First draft Genome Sequence of Nocardia cerradoensis isolated from human infection.</title>
        <authorList>
            <person name="Carrasco G."/>
        </authorList>
    </citation>
    <scope>NUCLEOTIDE SEQUENCE [LARGE SCALE GENOMIC DNA]</scope>
    <source>
        <strain evidence="8 9">CNM20130759</strain>
    </source>
</reference>
<evidence type="ECO:0000256" key="4">
    <source>
        <dbReference type="ARBA" id="ARBA00022723"/>
    </source>
</evidence>
<evidence type="ECO:0000256" key="1">
    <source>
        <dbReference type="ARBA" id="ARBA00001971"/>
    </source>
</evidence>
<dbReference type="InterPro" id="IPR036396">
    <property type="entry name" value="Cyt_P450_sf"/>
</dbReference>
<dbReference type="EMBL" id="NGAF01000010">
    <property type="protein sequence ID" value="OXR43222.1"/>
    <property type="molecule type" value="Genomic_DNA"/>
</dbReference>
<dbReference type="PRINTS" id="PR00385">
    <property type="entry name" value="P450"/>
</dbReference>
<dbReference type="GO" id="GO:0008395">
    <property type="term" value="F:steroid hydroxylase activity"/>
    <property type="evidence" value="ECO:0007669"/>
    <property type="project" value="TreeGrafter"/>
</dbReference>
<proteinExistence type="inferred from homology"/>
<comment type="cofactor">
    <cofactor evidence="1">
        <name>heme</name>
        <dbReference type="ChEBI" id="CHEBI:30413"/>
    </cofactor>
</comment>
<dbReference type="GO" id="GO:0020037">
    <property type="term" value="F:heme binding"/>
    <property type="evidence" value="ECO:0007669"/>
    <property type="project" value="InterPro"/>
</dbReference>
<evidence type="ECO:0000313" key="8">
    <source>
        <dbReference type="EMBL" id="OXR43222.1"/>
    </source>
</evidence>
<keyword evidence="6" id="KW-0408">Iron</keyword>
<dbReference type="PANTHER" id="PTHR46696:SF4">
    <property type="entry name" value="BIOTIN BIOSYNTHESIS CYTOCHROME P450"/>
    <property type="match status" value="1"/>
</dbReference>
<evidence type="ECO:0000256" key="2">
    <source>
        <dbReference type="ARBA" id="ARBA00010617"/>
    </source>
</evidence>
<dbReference type="Pfam" id="PF00067">
    <property type="entry name" value="p450"/>
    <property type="match status" value="2"/>
</dbReference>
<dbReference type="Proteomes" id="UP000215506">
    <property type="component" value="Unassembled WGS sequence"/>
</dbReference>